<dbReference type="GO" id="GO:0003677">
    <property type="term" value="F:DNA binding"/>
    <property type="evidence" value="ECO:0007669"/>
    <property type="project" value="UniProtKB-KW"/>
</dbReference>
<keyword evidence="3 10" id="KW-0489">Methyltransferase</keyword>
<evidence type="ECO:0000259" key="12">
    <source>
        <dbReference type="PROSITE" id="PS51038"/>
    </source>
</evidence>
<dbReference type="STRING" id="230819.A0A5C3KDH4"/>
<keyword evidence="4 10" id="KW-0808">Transferase</keyword>
<dbReference type="InterPro" id="IPR050390">
    <property type="entry name" value="C5-Methyltransferase"/>
</dbReference>
<evidence type="ECO:0000256" key="6">
    <source>
        <dbReference type="ARBA" id="ARBA00022737"/>
    </source>
</evidence>
<evidence type="ECO:0000256" key="4">
    <source>
        <dbReference type="ARBA" id="ARBA00022679"/>
    </source>
</evidence>
<dbReference type="PANTHER" id="PTHR10629:SF52">
    <property type="entry name" value="DNA (CYTOSINE-5)-METHYLTRANSFERASE 1"/>
    <property type="match status" value="1"/>
</dbReference>
<gene>
    <name evidence="13" type="ORF">FA15DRAFT_675899</name>
</gene>
<dbReference type="EC" id="2.1.1.37" evidence="2"/>
<keyword evidence="14" id="KW-1185">Reference proteome</keyword>
<feature type="region of interest" description="Disordered" evidence="11">
    <location>
        <begin position="295"/>
        <end position="326"/>
    </location>
</feature>
<dbReference type="Proteomes" id="UP000307440">
    <property type="component" value="Unassembled WGS sequence"/>
</dbReference>
<evidence type="ECO:0000256" key="1">
    <source>
        <dbReference type="ARBA" id="ARBA00004123"/>
    </source>
</evidence>
<keyword evidence="6" id="KW-0677">Repeat</keyword>
<dbReference type="Pfam" id="PF00145">
    <property type="entry name" value="DNA_methylase"/>
    <property type="match status" value="1"/>
</dbReference>
<dbReference type="PIRSF" id="PIRSF037404">
    <property type="entry name" value="DNMT1"/>
    <property type="match status" value="1"/>
</dbReference>
<dbReference type="InterPro" id="IPR001025">
    <property type="entry name" value="BAH_dom"/>
</dbReference>
<dbReference type="InterPro" id="IPR029063">
    <property type="entry name" value="SAM-dependent_MTases_sf"/>
</dbReference>
<keyword evidence="7" id="KW-0238">DNA-binding</keyword>
<evidence type="ECO:0000313" key="13">
    <source>
        <dbReference type="EMBL" id="TFK17693.1"/>
    </source>
</evidence>
<dbReference type="PROSITE" id="PS51679">
    <property type="entry name" value="SAM_MT_C5"/>
    <property type="match status" value="1"/>
</dbReference>
<evidence type="ECO:0000256" key="11">
    <source>
        <dbReference type="SAM" id="MobiDB-lite"/>
    </source>
</evidence>
<dbReference type="InterPro" id="IPR031303">
    <property type="entry name" value="C5_meth_CS"/>
</dbReference>
<dbReference type="AlphaFoldDB" id="A0A5C3KDH4"/>
<accession>A0A5C3KDH4</accession>
<comment type="similarity">
    <text evidence="10">Belongs to the class I-like SAM-binding methyltransferase superfamily. C5-methyltransferase family.</text>
</comment>
<dbReference type="GO" id="GO:0003886">
    <property type="term" value="F:DNA (cytosine-5-)-methyltransferase activity"/>
    <property type="evidence" value="ECO:0007669"/>
    <property type="project" value="UniProtKB-EC"/>
</dbReference>
<evidence type="ECO:0000256" key="3">
    <source>
        <dbReference type="ARBA" id="ARBA00022603"/>
    </source>
</evidence>
<dbReference type="PANTHER" id="PTHR10629">
    <property type="entry name" value="CYTOSINE-SPECIFIC METHYLTRANSFERASE"/>
    <property type="match status" value="1"/>
</dbReference>
<dbReference type="SUPFAM" id="SSF53335">
    <property type="entry name" value="S-adenosyl-L-methionine-dependent methyltransferases"/>
    <property type="match status" value="1"/>
</dbReference>
<evidence type="ECO:0000313" key="14">
    <source>
        <dbReference type="Proteomes" id="UP000307440"/>
    </source>
</evidence>
<dbReference type="GO" id="GO:0005634">
    <property type="term" value="C:nucleus"/>
    <property type="evidence" value="ECO:0007669"/>
    <property type="project" value="UniProtKB-SubCell"/>
</dbReference>
<proteinExistence type="inferred from homology"/>
<keyword evidence="8" id="KW-0539">Nucleus</keyword>
<feature type="compositionally biased region" description="Low complexity" evidence="11">
    <location>
        <begin position="32"/>
        <end position="49"/>
    </location>
</feature>
<dbReference type="Gene3D" id="3.40.50.150">
    <property type="entry name" value="Vaccinia Virus protein VP39"/>
    <property type="match status" value="1"/>
</dbReference>
<feature type="compositionally biased region" description="Basic residues" evidence="11">
    <location>
        <begin position="298"/>
        <end position="315"/>
    </location>
</feature>
<name>A0A5C3KDH4_COPMA</name>
<dbReference type="PROSITE" id="PS51038">
    <property type="entry name" value="BAH"/>
    <property type="match status" value="2"/>
</dbReference>
<feature type="domain" description="BAH" evidence="12">
    <location>
        <begin position="598"/>
        <end position="734"/>
    </location>
</feature>
<dbReference type="Gene3D" id="3.90.120.10">
    <property type="entry name" value="DNA Methylase, subunit A, domain 2"/>
    <property type="match status" value="1"/>
</dbReference>
<dbReference type="GO" id="GO:0003682">
    <property type="term" value="F:chromatin binding"/>
    <property type="evidence" value="ECO:0007669"/>
    <property type="project" value="InterPro"/>
</dbReference>
<dbReference type="GO" id="GO:0032259">
    <property type="term" value="P:methylation"/>
    <property type="evidence" value="ECO:0007669"/>
    <property type="project" value="UniProtKB-KW"/>
</dbReference>
<feature type="active site" evidence="9 10">
    <location>
        <position position="871"/>
    </location>
</feature>
<evidence type="ECO:0000256" key="8">
    <source>
        <dbReference type="ARBA" id="ARBA00023242"/>
    </source>
</evidence>
<dbReference type="InterPro" id="IPR001525">
    <property type="entry name" value="C5_MeTfrase"/>
</dbReference>
<comment type="subcellular location">
    <subcellularLocation>
        <location evidence="1">Nucleus</location>
    </subcellularLocation>
</comment>
<evidence type="ECO:0000256" key="9">
    <source>
        <dbReference type="PIRSR" id="PIRSR037404-1"/>
    </source>
</evidence>
<dbReference type="EMBL" id="ML210474">
    <property type="protein sequence ID" value="TFK17693.1"/>
    <property type="molecule type" value="Genomic_DNA"/>
</dbReference>
<dbReference type="OrthoDB" id="5376140at2759"/>
<reference evidence="13 14" key="1">
    <citation type="journal article" date="2019" name="Nat. Ecol. Evol.">
        <title>Megaphylogeny resolves global patterns of mushroom evolution.</title>
        <authorList>
            <person name="Varga T."/>
            <person name="Krizsan K."/>
            <person name="Foldi C."/>
            <person name="Dima B."/>
            <person name="Sanchez-Garcia M."/>
            <person name="Sanchez-Ramirez S."/>
            <person name="Szollosi G.J."/>
            <person name="Szarkandi J.G."/>
            <person name="Papp V."/>
            <person name="Albert L."/>
            <person name="Andreopoulos W."/>
            <person name="Angelini C."/>
            <person name="Antonin V."/>
            <person name="Barry K.W."/>
            <person name="Bougher N.L."/>
            <person name="Buchanan P."/>
            <person name="Buyck B."/>
            <person name="Bense V."/>
            <person name="Catcheside P."/>
            <person name="Chovatia M."/>
            <person name="Cooper J."/>
            <person name="Damon W."/>
            <person name="Desjardin D."/>
            <person name="Finy P."/>
            <person name="Geml J."/>
            <person name="Haridas S."/>
            <person name="Hughes K."/>
            <person name="Justo A."/>
            <person name="Karasinski D."/>
            <person name="Kautmanova I."/>
            <person name="Kiss B."/>
            <person name="Kocsube S."/>
            <person name="Kotiranta H."/>
            <person name="LaButti K.M."/>
            <person name="Lechner B.E."/>
            <person name="Liimatainen K."/>
            <person name="Lipzen A."/>
            <person name="Lukacs Z."/>
            <person name="Mihaltcheva S."/>
            <person name="Morgado L.N."/>
            <person name="Niskanen T."/>
            <person name="Noordeloos M.E."/>
            <person name="Ohm R.A."/>
            <person name="Ortiz-Santana B."/>
            <person name="Ovrebo C."/>
            <person name="Racz N."/>
            <person name="Riley R."/>
            <person name="Savchenko A."/>
            <person name="Shiryaev A."/>
            <person name="Soop K."/>
            <person name="Spirin V."/>
            <person name="Szebenyi C."/>
            <person name="Tomsovsky M."/>
            <person name="Tulloss R.E."/>
            <person name="Uehling J."/>
            <person name="Grigoriev I.V."/>
            <person name="Vagvolgyi C."/>
            <person name="Papp T."/>
            <person name="Martin F.M."/>
            <person name="Miettinen O."/>
            <person name="Hibbett D.S."/>
            <person name="Nagy L.G."/>
        </authorList>
    </citation>
    <scope>NUCLEOTIDE SEQUENCE [LARGE SCALE GENOMIC DNA]</scope>
    <source>
        <strain evidence="13 14">CBS 121175</strain>
    </source>
</reference>
<dbReference type="PROSITE" id="PS00095">
    <property type="entry name" value="C5_MTASE_2"/>
    <property type="match status" value="1"/>
</dbReference>
<dbReference type="InterPro" id="IPR022702">
    <property type="entry name" value="Cytosine_MeTrfase1_RFD"/>
</dbReference>
<sequence length="1244" mass="141492">MSTVSSRTRGKAGSISAQKSGTDRPVGAGRVSSESSSSTEKSRSGTSSKRSSEGLDATPRSIKHRKQPETAYYVEKPEEVWETGELAVAGEEPDERELDENGNLKKVVRLLMGFAIFDPCNKNKMVSLDALDTDDDDREMEAAGYVRAKYQREEGSQDELDDEAELEEEQDLLYVRLSGIIRYYFDFTIPDDPVWIETQYAFYILDGPSNEYAFHFRNFYRPKYIAQRLISSAVAEEEMPWDDFIEDSRGCKDMFGETWVESDLWRAADEIYGALDDLNNGGLHETPIVEHFLNKTSGKGRKKRSGANASKRRMANKVPKSRLAGNPDSAVLKAKNQRPVQITSRIAAIARDYIHSELQVIGPPPRAPDKVALEKQRKERLRQIDQLMTRAGKVDVELRWKAKSKGGSDFLSRVVVDGQEFEVGDVIVIINERHPFWKNDLDSNEEYVVPPDAHVFDYFWFAHVHSLSGEGTAHVQWFEHGVCTFMQETANPQQLFLTWLCDDLDFSDILGKVDFEWKRTVDFVPTPNQFFCWQMFIRTRDSVSTPEIDWANWGTAMQMPPPFNCPVCAYKHEEEDKKRLRKTKDDQGTPNGFSFKGIHYHLHDVVLYEGPEERDKQKPQPAKIGYITGFEKRSKGNDYGRVVCRRFGRIADIDSDIIHKDGKIGKDERHLFVTEEEEKVDINSLIKVVHVPHLDLVEREVEGGLQSWADASPPNHFYVQFMFPTMEPQSWDEHRVLGLYELPACSLCWNKKLQEVKAQEWFEKTMVHMSAIDVFAGGGGYGLGLTLGSRGLLKVTYAIEISPSAARTFKLNSPETVVICQDSGDVAGYWEKLLQGRKVKALFQLYGDQMVEVPPPPEKRSIKCVIAGFPCQPHSGMNMYKKSDDPKSHQYLNALSYVDMFEPDIVFFENVPNFLYYKPGATQVDEHRVTGGLEHGGVKLVFRALHEMGYQVSLALHNAGHYGAPQGRTRMVIVAARMGVPLPQLPELSYAFPDPVRELKLQYPFDTRRCDILPGRTELGSVSHYPVTIGDAISDLPRFNWGLGRGRQEKDGDVQVIECSKSQNFCGIQGKAEYRHRPRTRFQVEARLKPSADIQHYTRCYNPETVNRVLGISLEPGANFKGLNPEDQTWETANQLSYTGRAAFKKKLYGRLGRDDYFPTIVTNMSPTAKQSQVLHPWCKRVYTVRELARSQGFPDWFRLVAHGENVTTMVRHIGNAVPIPLGKALGNELFKSRFEEEQNNNHF</sequence>
<dbReference type="Gene3D" id="2.30.30.490">
    <property type="match status" value="2"/>
</dbReference>
<evidence type="ECO:0000256" key="5">
    <source>
        <dbReference type="ARBA" id="ARBA00022691"/>
    </source>
</evidence>
<feature type="domain" description="BAH" evidence="12">
    <location>
        <begin position="419"/>
        <end position="547"/>
    </location>
</feature>
<keyword evidence="5 10" id="KW-0949">S-adenosyl-L-methionine</keyword>
<evidence type="ECO:0000256" key="7">
    <source>
        <dbReference type="ARBA" id="ARBA00023125"/>
    </source>
</evidence>
<organism evidence="13 14">
    <name type="scientific">Coprinopsis marcescibilis</name>
    <name type="common">Agaric fungus</name>
    <name type="synonym">Psathyrella marcescibilis</name>
    <dbReference type="NCBI Taxonomy" id="230819"/>
    <lineage>
        <taxon>Eukaryota</taxon>
        <taxon>Fungi</taxon>
        <taxon>Dikarya</taxon>
        <taxon>Basidiomycota</taxon>
        <taxon>Agaricomycotina</taxon>
        <taxon>Agaricomycetes</taxon>
        <taxon>Agaricomycetidae</taxon>
        <taxon>Agaricales</taxon>
        <taxon>Agaricineae</taxon>
        <taxon>Psathyrellaceae</taxon>
        <taxon>Coprinopsis</taxon>
    </lineage>
</organism>
<evidence type="ECO:0000256" key="2">
    <source>
        <dbReference type="ARBA" id="ARBA00011975"/>
    </source>
</evidence>
<protein>
    <recommendedName>
        <fullName evidence="2">DNA (cytosine-5-)-methyltransferase</fullName>
        <ecNumber evidence="2">2.1.1.37</ecNumber>
    </recommendedName>
</protein>
<dbReference type="Pfam" id="PF12047">
    <property type="entry name" value="DNMT1-RFD"/>
    <property type="match status" value="1"/>
</dbReference>
<feature type="region of interest" description="Disordered" evidence="11">
    <location>
        <begin position="1"/>
        <end position="75"/>
    </location>
</feature>
<dbReference type="InterPro" id="IPR043151">
    <property type="entry name" value="BAH_sf"/>
</dbReference>
<dbReference type="PRINTS" id="PR00105">
    <property type="entry name" value="C5METTRFRASE"/>
</dbReference>
<dbReference type="GO" id="GO:0006346">
    <property type="term" value="P:DNA methylation-dependent constitutive heterochromatin formation"/>
    <property type="evidence" value="ECO:0007669"/>
    <property type="project" value="InterPro"/>
</dbReference>
<dbReference type="GO" id="GO:0044027">
    <property type="term" value="P:negative regulation of gene expression via chromosomal CpG island methylation"/>
    <property type="evidence" value="ECO:0007669"/>
    <property type="project" value="TreeGrafter"/>
</dbReference>
<evidence type="ECO:0000256" key="10">
    <source>
        <dbReference type="PROSITE-ProRule" id="PRU01016"/>
    </source>
</evidence>